<name>A0A448ZWK5_METOS</name>
<dbReference type="NCBIfam" id="NF045833">
    <property type="entry name" value="P80_membrane"/>
    <property type="match status" value="1"/>
</dbReference>
<dbReference type="AlphaFoldDB" id="A0A448ZWK5"/>
<evidence type="ECO:0000313" key="2">
    <source>
        <dbReference type="EMBL" id="VEU55635.1"/>
    </source>
</evidence>
<dbReference type="OrthoDB" id="393625at2"/>
<keyword evidence="1" id="KW-0812">Transmembrane</keyword>
<feature type="transmembrane region" description="Helical" evidence="1">
    <location>
        <begin position="25"/>
        <end position="48"/>
    </location>
</feature>
<sequence length="721" mass="83144">MSKTPKENKIKTIQTSEQASKKKKIIWGTTWGLLLAGGISAGFSIPLIKACQSLPKPAPTLKDDDIISHITSEHTDSKITYGDLNERYVTNNEKAHLSSEMKSQLYRYLYQKEYEGSLWYNAVYHANKINKSKKDFRLKSISKITEEVTKDINELKEKIKKQFGYEKNWEDEFKKELATSQYGNAKNEQEAIDYRVTAKLKNEAFRRYQFEINQDFTYSELKAGHIVANADTFYTLDDGKKVEVAKKGEIIQLDFAKENENFVLPELDSKELKINTEDEYKVPLFVTKSFVKELKNPMRFIPDWIEQKQLITSELSLSAAPVKDKSEKPWTVKQDEIIKLFKYTLYSDVDNLETKYKVTLGIDRIGQFKGIKTIISDTELTDKLIQTALNDKKLIEYVSSNTGNAKKIGSDGFKNISSYISGDATSYLPFLSTIIGDATANKSIFKINEKNNLFLELKTELLDIFSSDPTLKTQLTNSEFTLDKNDPTFNEKIAEYAKYNEQVDKFIKDMKKEEFDEKVGNIFKKVFGDNADKNKISAIYKVNDNFVFVSSSGIKIQNIFELKTEEIVKKLILKGLKIKSKAAEHSELKEPILNLETMFNSIINEDYEINDLLHIQDFKEFIKGKKFKDLNSKESTFSDADIQNVLEYQTMLKKISKSSIISDKAKQIETYITEQINNQLYGDFKYDAAKKDYYLNPHTDEIGEEAILKYIFKQIQDFLIN</sequence>
<organism evidence="2 3">
    <name type="scientific">Metamycoplasma orale</name>
    <name type="common">Mycoplasma orale</name>
    <dbReference type="NCBI Taxonomy" id="2121"/>
    <lineage>
        <taxon>Bacteria</taxon>
        <taxon>Bacillati</taxon>
        <taxon>Mycoplasmatota</taxon>
        <taxon>Mycoplasmoidales</taxon>
        <taxon>Metamycoplasmataceae</taxon>
        <taxon>Metamycoplasma</taxon>
    </lineage>
</organism>
<dbReference type="Proteomes" id="UP000290482">
    <property type="component" value="Chromosome"/>
</dbReference>
<reference evidence="2 3" key="1">
    <citation type="submission" date="2019-01" db="EMBL/GenBank/DDBJ databases">
        <authorList>
            <consortium name="Pathogen Informatics"/>
        </authorList>
    </citation>
    <scope>NUCLEOTIDE SEQUENCE [LARGE SCALE GENOMIC DNA]</scope>
    <source>
        <strain evidence="2 3">NCTC10112</strain>
    </source>
</reference>
<keyword evidence="1" id="KW-1133">Transmembrane helix</keyword>
<dbReference type="RefSeq" id="WP_022935987.1">
    <property type="nucleotide sequence ID" value="NZ_LR214940.1"/>
</dbReference>
<evidence type="ECO:0000313" key="3">
    <source>
        <dbReference type="Proteomes" id="UP000290482"/>
    </source>
</evidence>
<gene>
    <name evidence="2" type="ORF">NCTC10112_00334</name>
</gene>
<evidence type="ECO:0000256" key="1">
    <source>
        <dbReference type="SAM" id="Phobius"/>
    </source>
</evidence>
<accession>A0A448ZWK5</accession>
<dbReference type="KEGG" id="mob:NCTC10112_00334"/>
<dbReference type="EMBL" id="LR214940">
    <property type="protein sequence ID" value="VEU55635.1"/>
    <property type="molecule type" value="Genomic_DNA"/>
</dbReference>
<protein>
    <recommendedName>
        <fullName evidence="4">Membrane protein P80</fullName>
    </recommendedName>
</protein>
<evidence type="ECO:0008006" key="4">
    <source>
        <dbReference type="Google" id="ProtNLM"/>
    </source>
</evidence>
<keyword evidence="3" id="KW-1185">Reference proteome</keyword>
<keyword evidence="1" id="KW-0472">Membrane</keyword>
<proteinExistence type="predicted"/>